<reference evidence="2" key="1">
    <citation type="submission" date="2023-10" db="EMBL/GenBank/DDBJ databases">
        <authorList>
            <person name="Chen Y."/>
            <person name="Shah S."/>
            <person name="Dougan E. K."/>
            <person name="Thang M."/>
            <person name="Chan C."/>
        </authorList>
    </citation>
    <scope>NUCLEOTIDE SEQUENCE [LARGE SCALE GENOMIC DNA]</scope>
</reference>
<accession>A0ABN9XHA8</accession>
<feature type="region of interest" description="Disordered" evidence="1">
    <location>
        <begin position="85"/>
        <end position="107"/>
    </location>
</feature>
<feature type="compositionally biased region" description="Low complexity" evidence="1">
    <location>
        <begin position="56"/>
        <end position="69"/>
    </location>
</feature>
<proteinExistence type="predicted"/>
<dbReference type="Proteomes" id="UP001189429">
    <property type="component" value="Unassembled WGS sequence"/>
</dbReference>
<feature type="compositionally biased region" description="Basic residues" evidence="1">
    <location>
        <begin position="90"/>
        <end position="101"/>
    </location>
</feature>
<organism evidence="2 3">
    <name type="scientific">Prorocentrum cordatum</name>
    <dbReference type="NCBI Taxonomy" id="2364126"/>
    <lineage>
        <taxon>Eukaryota</taxon>
        <taxon>Sar</taxon>
        <taxon>Alveolata</taxon>
        <taxon>Dinophyceae</taxon>
        <taxon>Prorocentrales</taxon>
        <taxon>Prorocentraceae</taxon>
        <taxon>Prorocentrum</taxon>
    </lineage>
</organism>
<evidence type="ECO:0000313" key="2">
    <source>
        <dbReference type="EMBL" id="CAK0897323.1"/>
    </source>
</evidence>
<name>A0ABN9XHA8_9DINO</name>
<comment type="caution">
    <text evidence="2">The sequence shown here is derived from an EMBL/GenBank/DDBJ whole genome shotgun (WGS) entry which is preliminary data.</text>
</comment>
<feature type="region of interest" description="Disordered" evidence="1">
    <location>
        <begin position="27"/>
        <end position="69"/>
    </location>
</feature>
<protein>
    <submittedName>
        <fullName evidence="2">Uncharacterized protein</fullName>
    </submittedName>
</protein>
<sequence length="124" mass="13243">MKLKDRDLPQPRPLPPRCAEAARAVEQLHNEASASQEACPPASHQLGRSHAEVDRSAPSAARRAAGGSPCSSWFTLPPFLYLTTDLSASHRPRSRAPRRSRAPTSASCEAPPCLGMYSTGIASP</sequence>
<evidence type="ECO:0000256" key="1">
    <source>
        <dbReference type="SAM" id="MobiDB-lite"/>
    </source>
</evidence>
<gene>
    <name evidence="2" type="ORF">PCOR1329_LOCUS75548</name>
</gene>
<dbReference type="EMBL" id="CAUYUJ010020316">
    <property type="protein sequence ID" value="CAK0897323.1"/>
    <property type="molecule type" value="Genomic_DNA"/>
</dbReference>
<evidence type="ECO:0000313" key="3">
    <source>
        <dbReference type="Proteomes" id="UP001189429"/>
    </source>
</evidence>
<keyword evidence="3" id="KW-1185">Reference proteome</keyword>